<gene>
    <name evidence="2" type="ORF">QYE76_059589</name>
    <name evidence="3" type="ORF">QYE76_060255</name>
</gene>
<name>A0AAD8RYC0_LOLMU</name>
<keyword evidence="4" id="KW-1185">Reference proteome</keyword>
<dbReference type="PROSITE" id="PS50181">
    <property type="entry name" value="FBOX"/>
    <property type="match status" value="1"/>
</dbReference>
<accession>A0AAD8RYC0</accession>
<protein>
    <recommendedName>
        <fullName evidence="1">F-box domain-containing protein</fullName>
    </recommendedName>
</protein>
<organism evidence="2 4">
    <name type="scientific">Lolium multiflorum</name>
    <name type="common">Italian ryegrass</name>
    <name type="synonym">Lolium perenne subsp. multiflorum</name>
    <dbReference type="NCBI Taxonomy" id="4521"/>
    <lineage>
        <taxon>Eukaryota</taxon>
        <taxon>Viridiplantae</taxon>
        <taxon>Streptophyta</taxon>
        <taxon>Embryophyta</taxon>
        <taxon>Tracheophyta</taxon>
        <taxon>Spermatophyta</taxon>
        <taxon>Magnoliopsida</taxon>
        <taxon>Liliopsida</taxon>
        <taxon>Poales</taxon>
        <taxon>Poaceae</taxon>
        <taxon>BOP clade</taxon>
        <taxon>Pooideae</taxon>
        <taxon>Poodae</taxon>
        <taxon>Poeae</taxon>
        <taxon>Poeae Chloroplast Group 2 (Poeae type)</taxon>
        <taxon>Loliodinae</taxon>
        <taxon>Loliinae</taxon>
        <taxon>Lolium</taxon>
    </lineage>
</organism>
<feature type="domain" description="F-box" evidence="1">
    <location>
        <begin position="10"/>
        <end position="58"/>
    </location>
</feature>
<comment type="caution">
    <text evidence="2">The sequence shown here is derived from an EMBL/GenBank/DDBJ whole genome shotgun (WGS) entry which is preliminary data.</text>
</comment>
<sequence>MEELAGDSRAADPPSLPDDLLVEILLRLPPEPIYLFRASFVSKHWRCLVHDARFLRRFRELHGRTPPVLGFFHPRGPPLFVPTSSGFAFSTATISCQDDCWLYDCRHGRALLDSYRTGTLLVLDLMTGDERYVPLPAQALGNMELNGAVLCAAGHADHTDCHSCPFLVAFVFSHQVDSVTSACLYSSETGAWGEIASIHAPYCLIATKPAALIGNILYWLLENTSILEFDKDKNSLDFVEEVPRDYDQIIIMPTEDGLLGFAGVDGFCLHLWSKVAGIDGVVTWTRIRVIDMEKLLAPEAVAACVVGRYGVDPIGYAEDADVIFVDVYPSFYMIHLKSLKIEEVPAKRICSHIFPYASFYAPGIMSGGGDDQDELLNSN</sequence>
<dbReference type="Gene3D" id="1.20.1280.50">
    <property type="match status" value="1"/>
</dbReference>
<evidence type="ECO:0000313" key="3">
    <source>
        <dbReference type="EMBL" id="KAK1642450.1"/>
    </source>
</evidence>
<dbReference type="InterPro" id="IPR036047">
    <property type="entry name" value="F-box-like_dom_sf"/>
</dbReference>
<dbReference type="InterPro" id="IPR056594">
    <property type="entry name" value="AT5G49610-like_b-prop"/>
</dbReference>
<evidence type="ECO:0000313" key="4">
    <source>
        <dbReference type="Proteomes" id="UP001231189"/>
    </source>
</evidence>
<evidence type="ECO:0000259" key="1">
    <source>
        <dbReference type="PROSITE" id="PS50181"/>
    </source>
</evidence>
<dbReference type="EMBL" id="JAUUTY010000004">
    <property type="protein sequence ID" value="KAK1641784.1"/>
    <property type="molecule type" value="Genomic_DNA"/>
</dbReference>
<dbReference type="PANTHER" id="PTHR32133:SF335">
    <property type="entry name" value="F-BOX ASSOCIATED DOMAIN-CONTAINING PROTEIN"/>
    <property type="match status" value="1"/>
</dbReference>
<reference evidence="2" key="1">
    <citation type="submission" date="2023-07" db="EMBL/GenBank/DDBJ databases">
        <title>A chromosome-level genome assembly of Lolium multiflorum.</title>
        <authorList>
            <person name="Chen Y."/>
            <person name="Copetti D."/>
            <person name="Kolliker R."/>
            <person name="Studer B."/>
        </authorList>
    </citation>
    <scope>NUCLEOTIDE SEQUENCE</scope>
    <source>
        <strain evidence="2">02402/16</strain>
        <tissue evidence="2">Leaf</tissue>
    </source>
</reference>
<dbReference type="Pfam" id="PF23635">
    <property type="entry name" value="Beta-prop_AT5G49610-like"/>
    <property type="match status" value="1"/>
</dbReference>
<proteinExistence type="predicted"/>
<dbReference type="SMART" id="SM00256">
    <property type="entry name" value="FBOX"/>
    <property type="match status" value="1"/>
</dbReference>
<evidence type="ECO:0000313" key="2">
    <source>
        <dbReference type="EMBL" id="KAK1641784.1"/>
    </source>
</evidence>
<dbReference type="EMBL" id="JAUUTY010000004">
    <property type="protein sequence ID" value="KAK1642450.1"/>
    <property type="molecule type" value="Genomic_DNA"/>
</dbReference>
<dbReference type="Proteomes" id="UP001231189">
    <property type="component" value="Unassembled WGS sequence"/>
</dbReference>
<dbReference type="SUPFAM" id="SSF81383">
    <property type="entry name" value="F-box domain"/>
    <property type="match status" value="1"/>
</dbReference>
<dbReference type="InterPro" id="IPR001810">
    <property type="entry name" value="F-box_dom"/>
</dbReference>
<dbReference type="AlphaFoldDB" id="A0AAD8RYC0"/>
<dbReference type="Pfam" id="PF00646">
    <property type="entry name" value="F-box"/>
    <property type="match status" value="1"/>
</dbReference>
<dbReference type="PANTHER" id="PTHR32133">
    <property type="entry name" value="OS07G0120400 PROTEIN"/>
    <property type="match status" value="1"/>
</dbReference>